<evidence type="ECO:0000313" key="3">
    <source>
        <dbReference type="EMBL" id="PKL72560.1"/>
    </source>
</evidence>
<proteinExistence type="predicted"/>
<dbReference type="InterPro" id="IPR025420">
    <property type="entry name" value="DUF4143"/>
</dbReference>
<dbReference type="AlphaFoldDB" id="A0A2N1UNX1"/>
<dbReference type="InterPro" id="IPR027417">
    <property type="entry name" value="P-loop_NTPase"/>
</dbReference>
<dbReference type="Proteomes" id="UP000233414">
    <property type="component" value="Unassembled WGS sequence"/>
</dbReference>
<dbReference type="PANTHER" id="PTHR33295">
    <property type="entry name" value="ATPASE"/>
    <property type="match status" value="1"/>
</dbReference>
<dbReference type="EMBL" id="PGYQ01000002">
    <property type="protein sequence ID" value="PKL72560.1"/>
    <property type="molecule type" value="Genomic_DNA"/>
</dbReference>
<dbReference type="SUPFAM" id="SSF52540">
    <property type="entry name" value="P-loop containing nucleoside triphosphate hydrolases"/>
    <property type="match status" value="1"/>
</dbReference>
<feature type="domain" description="DUF4143" evidence="2">
    <location>
        <begin position="202"/>
        <end position="349"/>
    </location>
</feature>
<sequence length="405" mass="47889">MLSMIKTYIKRPIYLDRVEPFIDKDIIKVIIGQRRVGKSYLLFQIMDLIKQKHKKANIIYINKELNEFDNIKNYQDLLNYIKEKTKTKKNYVFIDEIQDIEKFEKALRSLKAKKGYDIYCTGSNARLLSGELATFLSGRYIEIKVFGLSYFEFLTFHKLEENQDSFLKFIKYGGLPYLINLKLNDEIVFDYLKSIYNTILLKDVVERYKIRNIYFLESLISYLADNVGSLVSSKKISDFLKSQKINISPNIVLDYLLFLINAFFVFKVLRTDIQGKKIFEINDKYYFEDLGLRHSITGYKQIDINKIMENLVFLHLQILGYKVTIGQLKNKEVDFVCEKQNKKIYIQVAYLITDENKKREFGNLLAIQDNYPKIVISSDEMIDKSDYKGIKHINIRDFLNKKNLI</sequence>
<reference evidence="3 4" key="1">
    <citation type="journal article" date="2017" name="ISME J.">
        <title>Potential for microbial H2 and metal transformations associated with novel bacteria and archaea in deep terrestrial subsurface sediments.</title>
        <authorList>
            <person name="Hernsdorf A.W."/>
            <person name="Amano Y."/>
            <person name="Miyakawa K."/>
            <person name="Ise K."/>
            <person name="Suzuki Y."/>
            <person name="Anantharaman K."/>
            <person name="Probst A."/>
            <person name="Burstein D."/>
            <person name="Thomas B.C."/>
            <person name="Banfield J.F."/>
        </authorList>
    </citation>
    <scope>NUCLEOTIDE SEQUENCE [LARGE SCALE GENOMIC DNA]</scope>
    <source>
        <strain evidence="3">HGW-Kuenenbacteria-1</strain>
    </source>
</reference>
<feature type="domain" description="AAA" evidence="1">
    <location>
        <begin position="27"/>
        <end position="154"/>
    </location>
</feature>
<evidence type="ECO:0000313" key="4">
    <source>
        <dbReference type="Proteomes" id="UP000233414"/>
    </source>
</evidence>
<evidence type="ECO:0000259" key="1">
    <source>
        <dbReference type="Pfam" id="PF13173"/>
    </source>
</evidence>
<name>A0A2N1UNX1_9BACT</name>
<dbReference type="InterPro" id="IPR041682">
    <property type="entry name" value="AAA_14"/>
</dbReference>
<comment type="caution">
    <text evidence="3">The sequence shown here is derived from an EMBL/GenBank/DDBJ whole genome shotgun (WGS) entry which is preliminary data.</text>
</comment>
<protein>
    <submittedName>
        <fullName evidence="3">ATPase</fullName>
    </submittedName>
</protein>
<dbReference type="Pfam" id="PF13635">
    <property type="entry name" value="DUF4143"/>
    <property type="match status" value="1"/>
</dbReference>
<gene>
    <name evidence="3" type="ORF">CVV26_00930</name>
</gene>
<evidence type="ECO:0000259" key="2">
    <source>
        <dbReference type="Pfam" id="PF13635"/>
    </source>
</evidence>
<dbReference type="Pfam" id="PF13173">
    <property type="entry name" value="AAA_14"/>
    <property type="match status" value="1"/>
</dbReference>
<organism evidence="3 4">
    <name type="scientific">Candidatus Kuenenbacteria bacterium HGW-Kuenenbacteria-1</name>
    <dbReference type="NCBI Taxonomy" id="2013812"/>
    <lineage>
        <taxon>Bacteria</taxon>
        <taxon>Candidatus Kueneniibacteriota</taxon>
    </lineage>
</organism>
<dbReference type="PANTHER" id="PTHR33295:SF20">
    <property type="entry name" value="ATPASE"/>
    <property type="match status" value="1"/>
</dbReference>
<accession>A0A2N1UNX1</accession>